<dbReference type="Proteomes" id="UP000242877">
    <property type="component" value="Unassembled WGS sequence"/>
</dbReference>
<dbReference type="CDD" id="cd06855">
    <property type="entry name" value="GT_GPT_euk"/>
    <property type="match status" value="1"/>
</dbReference>
<evidence type="ECO:0000256" key="13">
    <source>
        <dbReference type="ARBA" id="ARBA00022989"/>
    </source>
</evidence>
<dbReference type="GO" id="GO:0016757">
    <property type="term" value="F:glycosyltransferase activity"/>
    <property type="evidence" value="ECO:0007669"/>
    <property type="project" value="UniProtKB-KW"/>
</dbReference>
<dbReference type="Pfam" id="PF00953">
    <property type="entry name" value="Glycos_transf_4"/>
    <property type="match status" value="1"/>
</dbReference>
<keyword evidence="9 19" id="KW-0812">Transmembrane</keyword>
<feature type="transmembrane region" description="Helical" evidence="19">
    <location>
        <begin position="273"/>
        <end position="293"/>
    </location>
</feature>
<dbReference type="GO" id="GO:0046872">
    <property type="term" value="F:metal ion binding"/>
    <property type="evidence" value="ECO:0007669"/>
    <property type="project" value="UniProtKB-KW"/>
</dbReference>
<feature type="transmembrane region" description="Helical" evidence="19">
    <location>
        <begin position="233"/>
        <end position="253"/>
    </location>
</feature>
<evidence type="ECO:0000256" key="6">
    <source>
        <dbReference type="ARBA" id="ARBA00017659"/>
    </source>
</evidence>
<dbReference type="GO" id="GO:0009060">
    <property type="term" value="P:aerobic respiration"/>
    <property type="evidence" value="ECO:0007669"/>
    <property type="project" value="EnsemblFungi"/>
</dbReference>
<feature type="transmembrane region" description="Helical" evidence="19">
    <location>
        <begin position="41"/>
        <end position="63"/>
    </location>
</feature>
<dbReference type="EC" id="2.7.8.15" evidence="5"/>
<gene>
    <name evidence="20" type="ORF">AAP_03701</name>
</gene>
<accession>A0A167XXS4</accession>
<evidence type="ECO:0000256" key="2">
    <source>
        <dbReference type="ARBA" id="ARBA00004477"/>
    </source>
</evidence>
<evidence type="ECO:0000256" key="8">
    <source>
        <dbReference type="ARBA" id="ARBA00022679"/>
    </source>
</evidence>
<dbReference type="UniPathway" id="UPA00378"/>
<dbReference type="EMBL" id="AZGZ01000016">
    <property type="protein sequence ID" value="KZZ90606.1"/>
    <property type="molecule type" value="Genomic_DNA"/>
</dbReference>
<dbReference type="InterPro" id="IPR000715">
    <property type="entry name" value="Glycosyl_transferase_4"/>
</dbReference>
<evidence type="ECO:0000256" key="3">
    <source>
        <dbReference type="ARBA" id="ARBA00004922"/>
    </source>
</evidence>
<comment type="cofactor">
    <cofactor evidence="1">
        <name>Mg(2+)</name>
        <dbReference type="ChEBI" id="CHEBI:18420"/>
    </cofactor>
</comment>
<dbReference type="InterPro" id="IPR033895">
    <property type="entry name" value="GPT"/>
</dbReference>
<keyword evidence="13 19" id="KW-1133">Transmembrane helix</keyword>
<feature type="transmembrane region" description="Helical" evidence="19">
    <location>
        <begin position="141"/>
        <end position="160"/>
    </location>
</feature>
<comment type="catalytic activity">
    <reaction evidence="18">
        <text>a di-trans,poly-cis-dolichyl phosphate + UDP-N-acetyl-alpha-D-glucosamine = an N-acetyl-alpha-D-glucosaminyl-diphospho-di-trans,poly-cis-dolichol + UMP</text>
        <dbReference type="Rhea" id="RHEA:13289"/>
        <dbReference type="Rhea" id="RHEA-COMP:19498"/>
        <dbReference type="Rhea" id="RHEA-COMP:19507"/>
        <dbReference type="ChEBI" id="CHEBI:57683"/>
        <dbReference type="ChEBI" id="CHEBI:57705"/>
        <dbReference type="ChEBI" id="CHEBI:57865"/>
        <dbReference type="ChEBI" id="CHEBI:58427"/>
        <dbReference type="EC" id="2.7.8.15"/>
    </reaction>
    <physiologicalReaction direction="left-to-right" evidence="18">
        <dbReference type="Rhea" id="RHEA:13290"/>
    </physiologicalReaction>
</comment>
<evidence type="ECO:0000313" key="20">
    <source>
        <dbReference type="EMBL" id="KZZ90606.1"/>
    </source>
</evidence>
<evidence type="ECO:0000256" key="18">
    <source>
        <dbReference type="ARBA" id="ARBA00045078"/>
    </source>
</evidence>
<dbReference type="GO" id="GO:0006488">
    <property type="term" value="P:dolichol-linked oligosaccharide biosynthetic process"/>
    <property type="evidence" value="ECO:0007669"/>
    <property type="project" value="EnsemblFungi"/>
</dbReference>
<dbReference type="PROSITE" id="PS51257">
    <property type="entry name" value="PROKAR_LIPOPROTEIN"/>
    <property type="match status" value="1"/>
</dbReference>
<name>A0A167XXS4_9EURO</name>
<comment type="pathway">
    <text evidence="3">Protein modification; protein glycosylation.</text>
</comment>
<dbReference type="GO" id="GO:0003975">
    <property type="term" value="F:UDP-N-acetylglucosamine-dolichyl-phosphate N-acetylglucosaminephosphotransferase activity"/>
    <property type="evidence" value="ECO:0007669"/>
    <property type="project" value="UniProtKB-EC"/>
</dbReference>
<keyword evidence="10" id="KW-0479">Metal-binding</keyword>
<keyword evidence="12" id="KW-0460">Magnesium</keyword>
<dbReference type="GO" id="GO:0043541">
    <property type="term" value="C:UDP-N-acetylglucosamine transferase complex"/>
    <property type="evidence" value="ECO:0007669"/>
    <property type="project" value="EnsemblFungi"/>
</dbReference>
<comment type="similarity">
    <text evidence="4">Belongs to the glycosyltransferase 4 family.</text>
</comment>
<evidence type="ECO:0000256" key="9">
    <source>
        <dbReference type="ARBA" id="ARBA00022692"/>
    </source>
</evidence>
<keyword evidence="7" id="KW-0328">Glycosyltransferase</keyword>
<protein>
    <recommendedName>
        <fullName evidence="6">UDP-N-acetylglucosamine--dolichyl-phosphate N-acetylglucosaminephosphotransferase</fullName>
        <ecNumber evidence="5">2.7.8.15</ecNumber>
    </recommendedName>
    <alternativeName>
        <fullName evidence="15">GlcNAc-1-P transferase</fullName>
    </alternativeName>
    <alternativeName>
        <fullName evidence="16">N-acetylglucosamine-1-phosphate transferase</fullName>
    </alternativeName>
</protein>
<evidence type="ECO:0000313" key="21">
    <source>
        <dbReference type="Proteomes" id="UP000242877"/>
    </source>
</evidence>
<evidence type="ECO:0000256" key="12">
    <source>
        <dbReference type="ARBA" id="ARBA00022842"/>
    </source>
</evidence>
<evidence type="ECO:0000256" key="15">
    <source>
        <dbReference type="ARBA" id="ARBA00029567"/>
    </source>
</evidence>
<dbReference type="OrthoDB" id="10262326at2759"/>
<evidence type="ECO:0000256" key="17">
    <source>
        <dbReference type="ARBA" id="ARBA00044717"/>
    </source>
</evidence>
<dbReference type="PANTHER" id="PTHR10571">
    <property type="entry name" value="UDP-N-ACETYLGLUCOSAMINE--DOLICHYL-PHOSPHATE N-ACETYLGLUCOSAMINEPHOSPHOTRANSFERASE"/>
    <property type="match status" value="1"/>
</dbReference>
<dbReference type="AlphaFoldDB" id="A0A167XXS4"/>
<evidence type="ECO:0000256" key="14">
    <source>
        <dbReference type="ARBA" id="ARBA00023136"/>
    </source>
</evidence>
<evidence type="ECO:0000256" key="10">
    <source>
        <dbReference type="ARBA" id="ARBA00022723"/>
    </source>
</evidence>
<feature type="transmembrane region" description="Helical" evidence="19">
    <location>
        <begin position="172"/>
        <end position="188"/>
    </location>
</feature>
<proteinExistence type="inferred from homology"/>
<keyword evidence="14 19" id="KW-0472">Membrane</keyword>
<dbReference type="VEuPathDB" id="FungiDB:AAP_03701"/>
<comment type="function">
    <text evidence="17">UDP-N-acetylglucosamine--dolichyl-phosphate N-acetylglucosaminephosphotransferase that operates in the biosynthetic pathway of dolichol-linked oligosaccharides, the glycan precursors employed in protein asparagine (N)-glycosylation. The assembly of dolichol-linked oligosaccharides begins on the cytosolic side of the endoplasmic reticulum membrane and finishes in its lumen. The sequential addition of sugars to dolichol pyrophosphate produces dolichol-linked oligosaccharides containing fourteen sugars, including two GlcNAcs, nine mannoses and three glucoses. Once assembled, the oligosaccharide is transferred from the lipid to nascent proteins by oligosaccharyltransferases. Catalyzes the initial step of dolichol-linked oligosaccharide biosynthesis, transfering GlcNAc-1-P from cytosolic UDP-GlcNAc onto the carrier lipid dolichyl phosphate (P-dolichol), yielding GlcNAc-P-P-dolichol embedded in the cytoplasmic leaflet of the endoplasmic reticulum membrane.</text>
</comment>
<organism evidence="20 21">
    <name type="scientific">Ascosphaera apis ARSEF 7405</name>
    <dbReference type="NCBI Taxonomy" id="392613"/>
    <lineage>
        <taxon>Eukaryota</taxon>
        <taxon>Fungi</taxon>
        <taxon>Dikarya</taxon>
        <taxon>Ascomycota</taxon>
        <taxon>Pezizomycotina</taxon>
        <taxon>Eurotiomycetes</taxon>
        <taxon>Eurotiomycetidae</taxon>
        <taxon>Onygenales</taxon>
        <taxon>Ascosphaeraceae</taxon>
        <taxon>Ascosphaera</taxon>
    </lineage>
</organism>
<feature type="transmembrane region" description="Helical" evidence="19">
    <location>
        <begin position="208"/>
        <end position="226"/>
    </location>
</feature>
<keyword evidence="11" id="KW-0256">Endoplasmic reticulum</keyword>
<evidence type="ECO:0000256" key="16">
    <source>
        <dbReference type="ARBA" id="ARBA00033238"/>
    </source>
</evidence>
<comment type="caution">
    <text evidence="20">The sequence shown here is derived from an EMBL/GenBank/DDBJ whole genome shotgun (WGS) entry which is preliminary data.</text>
</comment>
<evidence type="ECO:0000256" key="1">
    <source>
        <dbReference type="ARBA" id="ARBA00001946"/>
    </source>
</evidence>
<reference evidence="20 21" key="1">
    <citation type="journal article" date="2016" name="Genome Biol. Evol.">
        <title>Divergent and convergent evolution of fungal pathogenicity.</title>
        <authorList>
            <person name="Shang Y."/>
            <person name="Xiao G."/>
            <person name="Zheng P."/>
            <person name="Cen K."/>
            <person name="Zhan S."/>
            <person name="Wang C."/>
        </authorList>
    </citation>
    <scope>NUCLEOTIDE SEQUENCE [LARGE SCALE GENOMIC DNA]</scope>
    <source>
        <strain evidence="20 21">ARSEF 7405</strain>
    </source>
</reference>
<keyword evidence="21" id="KW-1185">Reference proteome</keyword>
<sequence length="352" mass="39052">MRTKLSLTESLTLSAVAFGCLAVLGKTVLELDHEDPVYASLALSGIGFVASYALIRWCGNAFMRVGFKGKDMNKAKSIEIPETMGAICAIIYVLLIIVFIPFAFYKDIAAATSGGGNKDVAMTIDQIEFGRHMYYFPHNKLSIYLSALLSIQAIIILGLGDDLLDIRWRHKVCIPAFAAIPMLIVYYVDFGVTGVVVPLQLQPYLGSFIDLGWMYYLYMAAISIFCPNSINMLAGVNGVEVSQSIVIAILLMINDSLYLPPFTPYRHPATDSHLFSVYLLTPFIGVSLALWWHNWYPAKVFVGDTYCYFAGMVFAVVGILGHFTFQYPALSKTSVAEIEQAYRKTRGVHHDI</sequence>
<keyword evidence="8 20" id="KW-0808">Transferase</keyword>
<evidence type="ECO:0000256" key="4">
    <source>
        <dbReference type="ARBA" id="ARBA00009317"/>
    </source>
</evidence>
<evidence type="ECO:0000256" key="5">
    <source>
        <dbReference type="ARBA" id="ARBA00013225"/>
    </source>
</evidence>
<evidence type="ECO:0000256" key="7">
    <source>
        <dbReference type="ARBA" id="ARBA00022676"/>
    </source>
</evidence>
<evidence type="ECO:0000256" key="19">
    <source>
        <dbReference type="SAM" id="Phobius"/>
    </source>
</evidence>
<comment type="subcellular location">
    <subcellularLocation>
        <location evidence="2">Endoplasmic reticulum membrane</location>
        <topology evidence="2">Multi-pass membrane protein</topology>
    </subcellularLocation>
</comment>
<evidence type="ECO:0000256" key="11">
    <source>
        <dbReference type="ARBA" id="ARBA00022824"/>
    </source>
</evidence>
<feature type="transmembrane region" description="Helical" evidence="19">
    <location>
        <begin position="305"/>
        <end position="325"/>
    </location>
</feature>
<feature type="transmembrane region" description="Helical" evidence="19">
    <location>
        <begin position="84"/>
        <end position="105"/>
    </location>
</feature>
<dbReference type="PANTHER" id="PTHR10571:SF0">
    <property type="entry name" value="UDP-N-ACETYLGLUCOSAMINE--DOLICHYL-PHOSPHATE N-ACETYLGLUCOSAMINEPHOSPHOTRANSFERASE"/>
    <property type="match status" value="1"/>
</dbReference>